<reference evidence="5" key="1">
    <citation type="submission" date="2020-03" db="EMBL/GenBank/DDBJ databases">
        <title>Spirochaetal bacteria isolated from arthropods constitute a novel genus Entomospira genus novum within the order Spirochaetales.</title>
        <authorList>
            <person name="Grana-Miraglia L."/>
            <person name="Sikutova S."/>
            <person name="Fingerle V."/>
            <person name="Sing A."/>
            <person name="Castillo-Ramirez S."/>
            <person name="Margos G."/>
            <person name="Rudolf I."/>
        </authorList>
    </citation>
    <scope>NUCLEOTIDE SEQUENCE</scope>
    <source>
        <strain evidence="5">BR149</strain>
    </source>
</reference>
<feature type="transmembrane region" description="Helical" evidence="4">
    <location>
        <begin position="199"/>
        <end position="217"/>
    </location>
</feature>
<feature type="transmembrane region" description="Helical" evidence="4">
    <location>
        <begin position="54"/>
        <end position="77"/>
    </location>
</feature>
<evidence type="ECO:0000313" key="6">
    <source>
        <dbReference type="Proteomes" id="UP000778951"/>
    </source>
</evidence>
<evidence type="ECO:0000256" key="4">
    <source>
        <dbReference type="SAM" id="Phobius"/>
    </source>
</evidence>
<gene>
    <name evidence="5" type="ORF">HCT48_07810</name>
</gene>
<feature type="transmembrane region" description="Helical" evidence="4">
    <location>
        <begin position="254"/>
        <end position="276"/>
    </location>
</feature>
<feature type="transmembrane region" description="Helical" evidence="4">
    <location>
        <begin position="89"/>
        <end position="107"/>
    </location>
</feature>
<organism evidence="5 6">
    <name type="scientific">Entomospira culicis</name>
    <dbReference type="NCBI Taxonomy" id="2719989"/>
    <lineage>
        <taxon>Bacteria</taxon>
        <taxon>Pseudomonadati</taxon>
        <taxon>Spirochaetota</taxon>
        <taxon>Spirochaetia</taxon>
        <taxon>Spirochaetales</taxon>
        <taxon>Spirochaetaceae</taxon>
        <taxon>Entomospira</taxon>
    </lineage>
</organism>
<dbReference type="PANTHER" id="PTHR30413:SF8">
    <property type="entry name" value="TRANSPORT PERMEASE PROTEIN"/>
    <property type="match status" value="1"/>
</dbReference>
<evidence type="ECO:0000256" key="1">
    <source>
        <dbReference type="ARBA" id="ARBA00004429"/>
    </source>
</evidence>
<keyword evidence="4" id="KW-0472">Membrane</keyword>
<dbReference type="GO" id="GO:0015920">
    <property type="term" value="P:lipopolysaccharide transport"/>
    <property type="evidence" value="ECO:0007669"/>
    <property type="project" value="TreeGrafter"/>
</dbReference>
<protein>
    <recommendedName>
        <fullName evidence="7">Transport permease protein</fullName>
    </recommendedName>
</protein>
<feature type="transmembrane region" description="Helical" evidence="4">
    <location>
        <begin position="166"/>
        <end position="187"/>
    </location>
</feature>
<feature type="transmembrane region" description="Helical" evidence="4">
    <location>
        <begin position="113"/>
        <end position="133"/>
    </location>
</feature>
<keyword evidence="4" id="KW-0812">Transmembrane</keyword>
<keyword evidence="6" id="KW-1185">Reference proteome</keyword>
<keyword evidence="3" id="KW-0813">Transport</keyword>
<evidence type="ECO:0000313" key="5">
    <source>
        <dbReference type="EMBL" id="NIZ70110.1"/>
    </source>
</evidence>
<keyword evidence="4" id="KW-1133">Transmembrane helix</keyword>
<accession>A0A968GK04</accession>
<dbReference type="EMBL" id="JAATLM010000002">
    <property type="protein sequence ID" value="NIZ70110.1"/>
    <property type="molecule type" value="Genomic_DNA"/>
</dbReference>
<dbReference type="PANTHER" id="PTHR30413">
    <property type="entry name" value="INNER MEMBRANE TRANSPORT PERMEASE"/>
    <property type="match status" value="1"/>
</dbReference>
<evidence type="ECO:0000256" key="2">
    <source>
        <dbReference type="ARBA" id="ARBA00007783"/>
    </source>
</evidence>
<dbReference type="RefSeq" id="WP_167696348.1">
    <property type="nucleotide sequence ID" value="NZ_CP118182.1"/>
</dbReference>
<sequence length="285" mass="33006">MSEQRQTLVLYSRKRQKMSSLQTYATIFANIWKHRWFIWILFARDYFMANKRTFLGYGWLLLAPLLSSMSWVALNLLGVLNTGEISVPFPLFVLIGTSFWTLFFNTYANNVDLFSIASGMLGSVSFPHETLIIAQTMKALANFFISSVLNFTILIIFGVYPTFAWLLLPFMLMPLIFLAGGFGLLLMVVKHALPDLERVFAFFLPMLMYITPIVFLPTQKSEKFFFLIKYNPLTYLIGVPRDIVLFGHSDFWGFYGWASVASALFFLLMVRVFYIAEEYLIEKLY</sequence>
<dbReference type="Proteomes" id="UP000778951">
    <property type="component" value="Unassembled WGS sequence"/>
</dbReference>
<comment type="caution">
    <text evidence="5">The sequence shown here is derived from an EMBL/GenBank/DDBJ whole genome shotgun (WGS) entry which is preliminary data.</text>
</comment>
<dbReference type="GO" id="GO:0005886">
    <property type="term" value="C:plasma membrane"/>
    <property type="evidence" value="ECO:0007669"/>
    <property type="project" value="UniProtKB-SubCell"/>
</dbReference>
<dbReference type="AlphaFoldDB" id="A0A968GK04"/>
<proteinExistence type="inferred from homology"/>
<name>A0A968GK04_9SPIO</name>
<comment type="subcellular location">
    <subcellularLocation>
        <location evidence="1">Cell inner membrane</location>
        <topology evidence="1">Multi-pass membrane protein</topology>
    </subcellularLocation>
</comment>
<evidence type="ECO:0000256" key="3">
    <source>
        <dbReference type="ARBA" id="ARBA00022448"/>
    </source>
</evidence>
<feature type="transmembrane region" description="Helical" evidence="4">
    <location>
        <begin position="140"/>
        <end position="160"/>
    </location>
</feature>
<feature type="transmembrane region" description="Helical" evidence="4">
    <location>
        <begin position="21"/>
        <end position="42"/>
    </location>
</feature>
<comment type="similarity">
    <text evidence="2">Belongs to the ABC-2 integral membrane protein family.</text>
</comment>
<evidence type="ECO:0008006" key="7">
    <source>
        <dbReference type="Google" id="ProtNLM"/>
    </source>
</evidence>